<feature type="transmembrane region" description="Helical" evidence="1">
    <location>
        <begin position="84"/>
        <end position="106"/>
    </location>
</feature>
<feature type="transmembrane region" description="Helical" evidence="1">
    <location>
        <begin position="126"/>
        <end position="144"/>
    </location>
</feature>
<dbReference type="Pfam" id="PF01569">
    <property type="entry name" value="PAP2"/>
    <property type="match status" value="1"/>
</dbReference>
<keyword evidence="4" id="KW-1185">Reference proteome</keyword>
<protein>
    <submittedName>
        <fullName evidence="3">Phosphatidylglycerophosphatase</fullName>
    </submittedName>
</protein>
<feature type="transmembrane region" description="Helical" evidence="1">
    <location>
        <begin position="178"/>
        <end position="198"/>
    </location>
</feature>
<keyword evidence="1" id="KW-1133">Transmembrane helix</keyword>
<feature type="transmembrane region" description="Helical" evidence="1">
    <location>
        <begin position="49"/>
        <end position="77"/>
    </location>
</feature>
<dbReference type="EMBL" id="CP012199">
    <property type="protein sequence ID" value="AMG74397.1"/>
    <property type="molecule type" value="Genomic_DNA"/>
</dbReference>
<dbReference type="KEGG" id="sgi:SGRAN_2020"/>
<organism evidence="3 4">
    <name type="scientific">Sphingopyxis granuli</name>
    <dbReference type="NCBI Taxonomy" id="267128"/>
    <lineage>
        <taxon>Bacteria</taxon>
        <taxon>Pseudomonadati</taxon>
        <taxon>Pseudomonadota</taxon>
        <taxon>Alphaproteobacteria</taxon>
        <taxon>Sphingomonadales</taxon>
        <taxon>Sphingomonadaceae</taxon>
        <taxon>Sphingopyxis</taxon>
    </lineage>
</organism>
<gene>
    <name evidence="3" type="ORF">SGRAN_2020</name>
</gene>
<reference evidence="3 4" key="1">
    <citation type="journal article" date="2016" name="BMC Genomics">
        <title>Genomic analysis of the nitrate-respiring Sphingopyxis granuli (formerly Sphingomonas macrogoltabida) strain TFA.</title>
        <authorList>
            <person name="Garcia-Romero I."/>
            <person name="Perez-Pulido A.J."/>
            <person name="Gonzalez-Flores Y.E."/>
            <person name="Reyes-Ramirez F."/>
            <person name="Santero E."/>
            <person name="Floriano B."/>
        </authorList>
    </citation>
    <scope>NUCLEOTIDE SEQUENCE [LARGE SCALE GENOMIC DNA]</scope>
    <source>
        <strain evidence="3 4">TFA</strain>
    </source>
</reference>
<evidence type="ECO:0000256" key="1">
    <source>
        <dbReference type="SAM" id="Phobius"/>
    </source>
</evidence>
<dbReference type="SUPFAM" id="SSF48317">
    <property type="entry name" value="Acid phosphatase/Vanadium-dependent haloperoxidase"/>
    <property type="match status" value="1"/>
</dbReference>
<name>A0AA86GKA3_9SPHN</name>
<evidence type="ECO:0000313" key="3">
    <source>
        <dbReference type="EMBL" id="AMG74397.1"/>
    </source>
</evidence>
<sequence>MIARSSLFWAALLVAAALLLGFATGALAPVDERLSKALALREGAAAPALIAFLQGVSWFGGGVARWALVLILCLSFWRWVDRQAALRLFGAALAANLASSLLKTVYDRPRPDLVPHLDRVSNWSYPSGHATSVAAIGIALALLVPPRWRPAAAGFAALAILLTALSRVMLGVHWTSDVVGGTLLGAGCALAVAGTGRVSR</sequence>
<dbReference type="Proteomes" id="UP000058599">
    <property type="component" value="Chromosome"/>
</dbReference>
<dbReference type="Gene3D" id="1.20.144.10">
    <property type="entry name" value="Phosphatidic acid phosphatase type 2/haloperoxidase"/>
    <property type="match status" value="1"/>
</dbReference>
<evidence type="ECO:0000259" key="2">
    <source>
        <dbReference type="SMART" id="SM00014"/>
    </source>
</evidence>
<dbReference type="InterPro" id="IPR036938">
    <property type="entry name" value="PAP2/HPO_sf"/>
</dbReference>
<dbReference type="SMART" id="SM00014">
    <property type="entry name" value="acidPPc"/>
    <property type="match status" value="1"/>
</dbReference>
<evidence type="ECO:0000313" key="4">
    <source>
        <dbReference type="Proteomes" id="UP000058599"/>
    </source>
</evidence>
<feature type="domain" description="Phosphatidic acid phosphatase type 2/haloperoxidase" evidence="2">
    <location>
        <begin position="84"/>
        <end position="193"/>
    </location>
</feature>
<accession>A0AA86GKA3</accession>
<dbReference type="RefSeq" id="WP_067183257.1">
    <property type="nucleotide sequence ID" value="NZ_CP012199.1"/>
</dbReference>
<proteinExistence type="predicted"/>
<keyword evidence="1" id="KW-0812">Transmembrane</keyword>
<dbReference type="PANTHER" id="PTHR14969">
    <property type="entry name" value="SPHINGOSINE-1-PHOSPHATE PHOSPHOHYDROLASE"/>
    <property type="match status" value="1"/>
</dbReference>
<dbReference type="PANTHER" id="PTHR14969:SF13">
    <property type="entry name" value="AT30094P"/>
    <property type="match status" value="1"/>
</dbReference>
<dbReference type="InterPro" id="IPR000326">
    <property type="entry name" value="PAP2/HPO"/>
</dbReference>
<feature type="transmembrane region" description="Helical" evidence="1">
    <location>
        <begin position="151"/>
        <end position="172"/>
    </location>
</feature>
<keyword evidence="1" id="KW-0472">Membrane</keyword>
<dbReference type="AlphaFoldDB" id="A0AA86GKA3"/>